<protein>
    <submittedName>
        <fullName evidence="2">Uncharacterized protein</fullName>
    </submittedName>
</protein>
<dbReference type="GO" id="GO:0003341">
    <property type="term" value="P:cilium movement"/>
    <property type="evidence" value="ECO:0007669"/>
    <property type="project" value="InterPro"/>
</dbReference>
<accession>A0A814KZH8</accession>
<proteinExistence type="predicted"/>
<dbReference type="PANTHER" id="PTHR46500">
    <property type="entry name" value="CILIA- AND FLAGELLA-ASSOCIATED PROTEIN 221"/>
    <property type="match status" value="1"/>
</dbReference>
<dbReference type="GO" id="GO:0044458">
    <property type="term" value="P:motile cilium assembly"/>
    <property type="evidence" value="ECO:0007669"/>
    <property type="project" value="TreeGrafter"/>
</dbReference>
<sequence length="254" mass="28552">EKSSDISARINEKPTIVTPTVPSSLLSAPIYHPLTVFNPTPGVMTYETQLPYSAVDSDSAVCPIPLVERPGYSSTSRYLDREASTMSWKSMSSTGLSALSQIPTMSNIWLPRWNDPFSPDILPSSLPPLLHEMPISDQNQLLEDDMNEETKLVLTPEMIRAEFIESHINPSTTISDKQEGFPSGDKLPESNVTLSTHGRPSRFQREQELDYFQRKKFGQLTDRVNKRMEKNHGANRSDLSDQQQQTTTLNEPSQ</sequence>
<gene>
    <name evidence="2" type="ORF">XAT740_LOCUS16120</name>
</gene>
<reference evidence="2" key="1">
    <citation type="submission" date="2021-02" db="EMBL/GenBank/DDBJ databases">
        <authorList>
            <person name="Nowell W R."/>
        </authorList>
    </citation>
    <scope>NUCLEOTIDE SEQUENCE</scope>
</reference>
<evidence type="ECO:0000256" key="1">
    <source>
        <dbReference type="SAM" id="MobiDB-lite"/>
    </source>
</evidence>
<dbReference type="EMBL" id="CAJNOR010001017">
    <property type="protein sequence ID" value="CAF1057806.1"/>
    <property type="molecule type" value="Genomic_DNA"/>
</dbReference>
<comment type="caution">
    <text evidence="2">The sequence shown here is derived from an EMBL/GenBank/DDBJ whole genome shotgun (WGS) entry which is preliminary data.</text>
</comment>
<feature type="compositionally biased region" description="Basic and acidic residues" evidence="1">
    <location>
        <begin position="203"/>
        <end position="213"/>
    </location>
</feature>
<organism evidence="2 3">
    <name type="scientific">Adineta ricciae</name>
    <name type="common">Rotifer</name>
    <dbReference type="NCBI Taxonomy" id="249248"/>
    <lineage>
        <taxon>Eukaryota</taxon>
        <taxon>Metazoa</taxon>
        <taxon>Spiralia</taxon>
        <taxon>Gnathifera</taxon>
        <taxon>Rotifera</taxon>
        <taxon>Eurotatoria</taxon>
        <taxon>Bdelloidea</taxon>
        <taxon>Adinetida</taxon>
        <taxon>Adinetidae</taxon>
        <taxon>Adineta</taxon>
    </lineage>
</organism>
<evidence type="ECO:0000313" key="3">
    <source>
        <dbReference type="Proteomes" id="UP000663828"/>
    </source>
</evidence>
<dbReference type="PANTHER" id="PTHR46500:SF1">
    <property type="entry name" value="CILIA- AND FLAGELLA-ASSOCIATED PROTEIN 221"/>
    <property type="match status" value="1"/>
</dbReference>
<evidence type="ECO:0000313" key="2">
    <source>
        <dbReference type="EMBL" id="CAF1057806.1"/>
    </source>
</evidence>
<feature type="region of interest" description="Disordered" evidence="1">
    <location>
        <begin position="172"/>
        <end position="254"/>
    </location>
</feature>
<name>A0A814KZH8_ADIRI</name>
<dbReference type="Proteomes" id="UP000663828">
    <property type="component" value="Unassembled WGS sequence"/>
</dbReference>
<keyword evidence="3" id="KW-1185">Reference proteome</keyword>
<dbReference type="InterPro" id="IPR029676">
    <property type="entry name" value="CFAP221"/>
</dbReference>
<dbReference type="GO" id="GO:0097729">
    <property type="term" value="C:9+2 motile cilium"/>
    <property type="evidence" value="ECO:0007669"/>
    <property type="project" value="TreeGrafter"/>
</dbReference>
<feature type="non-terminal residue" evidence="2">
    <location>
        <position position="254"/>
    </location>
</feature>
<feature type="compositionally biased region" description="Basic and acidic residues" evidence="1">
    <location>
        <begin position="223"/>
        <end position="232"/>
    </location>
</feature>
<dbReference type="AlphaFoldDB" id="A0A814KZH8"/>